<evidence type="ECO:0000256" key="1">
    <source>
        <dbReference type="SAM" id="MobiDB-lite"/>
    </source>
</evidence>
<keyword evidence="2" id="KW-0472">Membrane</keyword>
<dbReference type="AlphaFoldDB" id="F4GZD8"/>
<dbReference type="Proteomes" id="UP000008460">
    <property type="component" value="Chromosome"/>
</dbReference>
<evidence type="ECO:0000256" key="2">
    <source>
        <dbReference type="SAM" id="Phobius"/>
    </source>
</evidence>
<organism evidence="3 4">
    <name type="scientific">Cellulomonas fimi (strain ATCC 484 / DSM 20113 / JCM 1341 / CCUG 24087 / LMG 16345 / NBRC 15513 / NCIMB 8980 / NCTC 7547 / NRS-133)</name>
    <dbReference type="NCBI Taxonomy" id="590998"/>
    <lineage>
        <taxon>Bacteria</taxon>
        <taxon>Bacillati</taxon>
        <taxon>Actinomycetota</taxon>
        <taxon>Actinomycetes</taxon>
        <taxon>Micrococcales</taxon>
        <taxon>Cellulomonadaceae</taxon>
        <taxon>Cellulomonas</taxon>
    </lineage>
</organism>
<dbReference type="STRING" id="590998.Celf_0719"/>
<keyword evidence="4" id="KW-1185">Reference proteome</keyword>
<dbReference type="HOGENOM" id="CLU_020572_1_0_11"/>
<keyword evidence="2" id="KW-0812">Transmembrane</keyword>
<evidence type="ECO:0000313" key="4">
    <source>
        <dbReference type="Proteomes" id="UP000008460"/>
    </source>
</evidence>
<proteinExistence type="predicted"/>
<feature type="transmembrane region" description="Helical" evidence="2">
    <location>
        <begin position="43"/>
        <end position="63"/>
    </location>
</feature>
<dbReference type="Pfam" id="PF13196">
    <property type="entry name" value="DUF4012"/>
    <property type="match status" value="1"/>
</dbReference>
<evidence type="ECO:0000313" key="3">
    <source>
        <dbReference type="EMBL" id="AEE44859.1"/>
    </source>
</evidence>
<reference evidence="3 4" key="1">
    <citation type="submission" date="2011-04" db="EMBL/GenBank/DDBJ databases">
        <title>Complete sequence of Cellulomonas fimi ATCC 484.</title>
        <authorList>
            <consortium name="US DOE Joint Genome Institute"/>
            <person name="Lucas S."/>
            <person name="Han J."/>
            <person name="Lapidus A."/>
            <person name="Cheng J.-F."/>
            <person name="Goodwin L."/>
            <person name="Pitluck S."/>
            <person name="Peters L."/>
            <person name="Chertkov O."/>
            <person name="Detter J.C."/>
            <person name="Han C."/>
            <person name="Tapia R."/>
            <person name="Land M."/>
            <person name="Hauser L."/>
            <person name="Kyrpides N."/>
            <person name="Ivanova N."/>
            <person name="Ovchinnikova G."/>
            <person name="Pagani I."/>
            <person name="Mead D."/>
            <person name="Brumm P."/>
            <person name="Woyke T."/>
        </authorList>
    </citation>
    <scope>NUCLEOTIDE SEQUENCE [LARGE SCALE GENOMIC DNA]</scope>
    <source>
        <strain evidence="4">ATCC 484 / DSM 20113 / JCM 1341 / NBRC 15513 / NCIMB 8980 / NCTC 7547</strain>
    </source>
</reference>
<name>F4GZD8_CELFA</name>
<protein>
    <recommendedName>
        <fullName evidence="5">DUF4012 domain-containing protein</fullName>
    </recommendedName>
</protein>
<accession>F4GZD8</accession>
<gene>
    <name evidence="3" type="ordered locus">Celf_0719</name>
</gene>
<dbReference type="RefSeq" id="WP_013769888.1">
    <property type="nucleotide sequence ID" value="NC_015514.1"/>
</dbReference>
<dbReference type="KEGG" id="cfi:Celf_0719"/>
<evidence type="ECO:0008006" key="5">
    <source>
        <dbReference type="Google" id="ProtNLM"/>
    </source>
</evidence>
<dbReference type="eggNOG" id="COG2959">
    <property type="taxonomic scope" value="Bacteria"/>
</dbReference>
<dbReference type="InterPro" id="IPR025101">
    <property type="entry name" value="DUF4012"/>
</dbReference>
<keyword evidence="2" id="KW-1133">Transmembrane helix</keyword>
<feature type="region of interest" description="Disordered" evidence="1">
    <location>
        <begin position="1"/>
        <end position="27"/>
    </location>
</feature>
<dbReference type="EMBL" id="CP002666">
    <property type="protein sequence ID" value="AEE44859.1"/>
    <property type="molecule type" value="Genomic_DNA"/>
</dbReference>
<sequence>MTHPDWGDAWSAQSVPEQPAAPEPRWRRAVPARVRRGRRRTRVLLGAGALVAVVLAAAGWLALDAIAARDALLSARAEVVRLQEQAAAGDVEGARATVTRLQDDAATARERTRGPVWAVAAVVPWVGAQTEAVQVVADVVDNLAQHGLPPLVDAVSLVDPAGLAPVDGRVDLAPLAAAAPQIVGADTAVQAAVAQLDGVDTSRLVGQVAEPVQELRGQVADVAATTSTAARAAALLPPMLGADGPRTYLVLVQNNAEPRATGGIPGSVLLLSVDDGRVEVVDQRRGGELAGLAEPALPLTETETALFGTLLGTDMRDVTFTPDFPRTGELARAIWQQEVGGEVDGVLSVDPGALALVLGATGPVTLADGSTLSRENAVAELLNGVYLRLEDPAEQDAFFASTAATVFGAVAGGQGDAAGVVDALAQAAREGRLLVWSAHAEEQELLAPTVLGGALRGRAGDDSAVVGVYLNDGTQAKMGYYLDLQVTGEATSCRPDGSQLVDVTVSLTSTAPADAAELPEYVVGPDRVVPPGEVRTNVLVYAPAGGRLESVRVNSGDQGVLAQVHDDLGVAARTFTLAPGQNATMDLEILTGKSSQGNLVIRSTPLAGGSGPWSIPSSCP</sequence>